<dbReference type="InterPro" id="IPR043128">
    <property type="entry name" value="Rev_trsase/Diguanyl_cyclase"/>
</dbReference>
<protein>
    <submittedName>
        <fullName evidence="4">GGDEF-domain containing protein</fullName>
    </submittedName>
</protein>
<proteinExistence type="predicted"/>
<feature type="domain" description="EAL" evidence="2">
    <location>
        <begin position="782"/>
        <end position="1027"/>
    </location>
</feature>
<feature type="domain" description="GGDEF" evidence="3">
    <location>
        <begin position="638"/>
        <end position="773"/>
    </location>
</feature>
<organism evidence="4 5">
    <name type="scientific">Raoultibacter timonensis</name>
    <dbReference type="NCBI Taxonomy" id="1907662"/>
    <lineage>
        <taxon>Bacteria</taxon>
        <taxon>Bacillati</taxon>
        <taxon>Actinomycetota</taxon>
        <taxon>Coriobacteriia</taxon>
        <taxon>Eggerthellales</taxon>
        <taxon>Eggerthellaceae</taxon>
        <taxon>Raoultibacter</taxon>
    </lineage>
</organism>
<dbReference type="SUPFAM" id="SSF141868">
    <property type="entry name" value="EAL domain-like"/>
    <property type="match status" value="1"/>
</dbReference>
<dbReference type="InterPro" id="IPR029787">
    <property type="entry name" value="Nucleotide_cyclase"/>
</dbReference>
<dbReference type="Pfam" id="PF00563">
    <property type="entry name" value="EAL"/>
    <property type="match status" value="1"/>
</dbReference>
<evidence type="ECO:0000313" key="4">
    <source>
        <dbReference type="EMBL" id="BDE95622.1"/>
    </source>
</evidence>
<dbReference type="NCBIfam" id="TIGR00254">
    <property type="entry name" value="GGDEF"/>
    <property type="match status" value="1"/>
</dbReference>
<keyword evidence="1" id="KW-1133">Transmembrane helix</keyword>
<dbReference type="InterPro" id="IPR000160">
    <property type="entry name" value="GGDEF_dom"/>
</dbReference>
<dbReference type="Pfam" id="PF00990">
    <property type="entry name" value="GGDEF"/>
    <property type="match status" value="1"/>
</dbReference>
<dbReference type="SMART" id="SM00052">
    <property type="entry name" value="EAL"/>
    <property type="match status" value="1"/>
</dbReference>
<dbReference type="PROSITE" id="PS50887">
    <property type="entry name" value="GGDEF"/>
    <property type="match status" value="1"/>
</dbReference>
<dbReference type="PROSITE" id="PS50883">
    <property type="entry name" value="EAL"/>
    <property type="match status" value="1"/>
</dbReference>
<evidence type="ECO:0000256" key="1">
    <source>
        <dbReference type="SAM" id="Phobius"/>
    </source>
</evidence>
<dbReference type="InterPro" id="IPR001633">
    <property type="entry name" value="EAL_dom"/>
</dbReference>
<dbReference type="InterPro" id="IPR035919">
    <property type="entry name" value="EAL_sf"/>
</dbReference>
<dbReference type="Gene3D" id="3.20.20.450">
    <property type="entry name" value="EAL domain"/>
    <property type="match status" value="1"/>
</dbReference>
<accession>A0ABN6MFQ1</accession>
<dbReference type="CDD" id="cd01949">
    <property type="entry name" value="GGDEF"/>
    <property type="match status" value="1"/>
</dbReference>
<dbReference type="RefSeq" id="WP_244411948.1">
    <property type="nucleotide sequence ID" value="NZ_AP025564.1"/>
</dbReference>
<dbReference type="Proteomes" id="UP001320544">
    <property type="component" value="Chromosome"/>
</dbReference>
<dbReference type="EMBL" id="AP025564">
    <property type="protein sequence ID" value="BDE95622.1"/>
    <property type="molecule type" value="Genomic_DNA"/>
</dbReference>
<feature type="transmembrane region" description="Helical" evidence="1">
    <location>
        <begin position="23"/>
        <end position="48"/>
    </location>
</feature>
<name>A0ABN6MFQ1_9ACTN</name>
<evidence type="ECO:0000259" key="3">
    <source>
        <dbReference type="PROSITE" id="PS50887"/>
    </source>
</evidence>
<dbReference type="PANTHER" id="PTHR33121:SF71">
    <property type="entry name" value="OXYGEN SENSOR PROTEIN DOSP"/>
    <property type="match status" value="1"/>
</dbReference>
<keyword evidence="1" id="KW-0472">Membrane</keyword>
<reference evidence="4 5" key="1">
    <citation type="submission" date="2022-01" db="EMBL/GenBank/DDBJ databases">
        <title>Novel bile acid biosynthetic pathways are enriched in the microbiome of centenarians.</title>
        <authorList>
            <person name="Sato Y."/>
            <person name="Atarashi K."/>
            <person name="Plichta R.D."/>
            <person name="Arai Y."/>
            <person name="Sasajima S."/>
            <person name="Kearney M.S."/>
            <person name="Suda W."/>
            <person name="Takeshita K."/>
            <person name="Sasaki T."/>
            <person name="Okamoto S."/>
            <person name="Skelly N.A."/>
            <person name="Okamura Y."/>
            <person name="Vlamakis H."/>
            <person name="Li Y."/>
            <person name="Tanoue T."/>
            <person name="Takei H."/>
            <person name="Nittono H."/>
            <person name="Narushima S."/>
            <person name="Irie J."/>
            <person name="Itoh H."/>
            <person name="Moriya K."/>
            <person name="Sugiura Y."/>
            <person name="Suematsu M."/>
            <person name="Moritoki N."/>
            <person name="Shibata S."/>
            <person name="Littman R.D."/>
            <person name="Fischbach A.M."/>
            <person name="Uwamino Y."/>
            <person name="Inoue T."/>
            <person name="Honda A."/>
            <person name="Hattori M."/>
            <person name="Murai T."/>
            <person name="Xavier J.R."/>
            <person name="Hirose N."/>
            <person name="Honda K."/>
        </authorList>
    </citation>
    <scope>NUCLEOTIDE SEQUENCE [LARGE SCALE GENOMIC DNA]</scope>
    <source>
        <strain evidence="4 5">CE91-St30</strain>
    </source>
</reference>
<keyword evidence="1" id="KW-0812">Transmembrane</keyword>
<sequence length="1035" mass="113433">MGKPKRQQSDVAKAPKPLSKRGISFRALVVAPLVVALVVQAIVCYFVILRSDSLTMLEEDTYNLFAERVSSRAGYLENDMVMRWSETGETAQKLADTVSAVLSEHGADASDIGAASPLALEIIDRAADDVISFVRRSEIDGAYFVLADSAEDGSQGEAASRSALYVLDSNPDVNLENDSDLLLAACPISLAKRTDIALASSWEATLTMPSGEDGSAFFTEPLAAARAYPNAAADDLGYWGLPVDIGDTGNRSITYSIPVKDASGRVFGVFGVEVSVNRLATYFPYRDLDDAGQGSYLLVVGDASSGFVSSDVQAVPGESFDLDVVSSTGAVQNIYVGGGSLTVSADDRGYLVASADESVGREAAVADASMIKLYDSNSPFSSQQWYLMGIVPEGTLFRASESLESNLFAILGASFGAGVLLAVLTAWFSSSRLRRLMDEVRGVGEGRSTDEADKFVFRATGVREIDELADSISFFGTGLAAAGQRLSRIMALSDHAVGAFECNLKTLEITYTDRFFETLGAFDFPDAPKDIRQSDLTRGTLPAESFERLMRAYAPYSEDDAQGAKIIALPHRDRFLRFVVTENADEGTAVGIVEDVTYEIRTRRRIEHERDHDILTGLLNRRAFEQELVRIFAEGNLRFAAMGMLDLDNLKFMNDSFGHDWGDQYIQAAGAALLSIVRDGDFCSRVSGDEFLVFIRSCSNEAEATARFGELKRRLGETVIEAPDGRMLKVRGSIGVALYPRDAVEYDELRDFADFAMYTAKHYRKGELCFFEKKHYDIQSSLLDKREDLNKLLDEMLVDYYFQPIVDARTGAVFAYEALMRPLLKSFESPAIVIDLARMQSKLYRVEQMTFFRALSIFVERDPGTGAKLFVNSIGTQSLSLEDEQDIECRFGPLLERLVIEITEGDFGRELFGYKESLARRWGASLAIDDFGAGYNGDATLLELEASYVKIDMSIVRGIDSDVNRQDILRSLLGYAHDRSVSVIAEGVETESELAAVIELGVDYIQGFAVGKPSAEPSDVDAGMGDVIRRLNERS</sequence>
<dbReference type="CDD" id="cd01948">
    <property type="entry name" value="EAL"/>
    <property type="match status" value="1"/>
</dbReference>
<feature type="transmembrane region" description="Helical" evidence="1">
    <location>
        <begin position="407"/>
        <end position="428"/>
    </location>
</feature>
<gene>
    <name evidence="4" type="ORF">CE91St30_09550</name>
</gene>
<dbReference type="SUPFAM" id="SSF55073">
    <property type="entry name" value="Nucleotide cyclase"/>
    <property type="match status" value="1"/>
</dbReference>
<keyword evidence="5" id="KW-1185">Reference proteome</keyword>
<dbReference type="CDD" id="cd18773">
    <property type="entry name" value="PDC1_HK_sensor"/>
    <property type="match status" value="1"/>
</dbReference>
<evidence type="ECO:0000259" key="2">
    <source>
        <dbReference type="PROSITE" id="PS50883"/>
    </source>
</evidence>
<dbReference type="InterPro" id="IPR050706">
    <property type="entry name" value="Cyclic-di-GMP_PDE-like"/>
</dbReference>
<dbReference type="PANTHER" id="PTHR33121">
    <property type="entry name" value="CYCLIC DI-GMP PHOSPHODIESTERASE PDEF"/>
    <property type="match status" value="1"/>
</dbReference>
<dbReference type="SMART" id="SM00267">
    <property type="entry name" value="GGDEF"/>
    <property type="match status" value="1"/>
</dbReference>
<evidence type="ECO:0000313" key="5">
    <source>
        <dbReference type="Proteomes" id="UP001320544"/>
    </source>
</evidence>
<dbReference type="Gene3D" id="3.30.70.270">
    <property type="match status" value="1"/>
</dbReference>